<keyword evidence="2" id="KW-0805">Transcription regulation</keyword>
<evidence type="ECO:0000313" key="6">
    <source>
        <dbReference type="EMBL" id="KAH8983640.1"/>
    </source>
</evidence>
<proteinExistence type="predicted"/>
<evidence type="ECO:0000313" key="7">
    <source>
        <dbReference type="Proteomes" id="UP001201163"/>
    </source>
</evidence>
<dbReference type="InterPro" id="IPR018866">
    <property type="entry name" value="Znf-4CXXC_R1"/>
</dbReference>
<dbReference type="Proteomes" id="UP001201163">
    <property type="component" value="Unassembled WGS sequence"/>
</dbReference>
<dbReference type="GO" id="GO:0005634">
    <property type="term" value="C:nucleus"/>
    <property type="evidence" value="ECO:0007669"/>
    <property type="project" value="UniProtKB-SubCell"/>
</dbReference>
<dbReference type="EMBL" id="JAKELL010000086">
    <property type="protein sequence ID" value="KAH8983640.1"/>
    <property type="molecule type" value="Genomic_DNA"/>
</dbReference>
<evidence type="ECO:0000259" key="5">
    <source>
        <dbReference type="Pfam" id="PF10497"/>
    </source>
</evidence>
<evidence type="ECO:0000256" key="4">
    <source>
        <dbReference type="ARBA" id="ARBA00023242"/>
    </source>
</evidence>
<comment type="caution">
    <text evidence="6">The sequence shown here is derived from an EMBL/GenBank/DDBJ whole genome shotgun (WGS) entry which is preliminary data.</text>
</comment>
<sequence>MRCTLIKVSTDKRCRNLFCDRCIEKRYPELTFDSAEDLECPACRDYCNCSLCSRKHGEAYIPERDGGWRSWIVRQGGSHRATPIPAKQGKSNNIGTAPAATMTMVTMTDAQVFDARWSATAVFTVSGEPLGSAFLHAIKARIVPIS</sequence>
<protein>
    <recommendedName>
        <fullName evidence="5">Zinc-finger domain-containing protein</fullName>
    </recommendedName>
</protein>
<feature type="domain" description="Zinc-finger" evidence="5">
    <location>
        <begin position="12"/>
        <end position="59"/>
    </location>
</feature>
<dbReference type="AlphaFoldDB" id="A0AAD4LE52"/>
<evidence type="ECO:0000256" key="3">
    <source>
        <dbReference type="ARBA" id="ARBA00023163"/>
    </source>
</evidence>
<reference evidence="6" key="1">
    <citation type="submission" date="2022-01" db="EMBL/GenBank/DDBJ databases">
        <title>Comparative genomics reveals a dynamic genome evolution in the ectomycorrhizal milk-cap (Lactarius) mushrooms.</title>
        <authorList>
            <consortium name="DOE Joint Genome Institute"/>
            <person name="Lebreton A."/>
            <person name="Tang N."/>
            <person name="Kuo A."/>
            <person name="LaButti K."/>
            <person name="Drula E."/>
            <person name="Barry K."/>
            <person name="Clum A."/>
            <person name="Lipzen A."/>
            <person name="Mousain D."/>
            <person name="Ng V."/>
            <person name="Wang R."/>
            <person name="Wang X."/>
            <person name="Dai Y."/>
            <person name="Henrissat B."/>
            <person name="Grigoriev I.V."/>
            <person name="Guerin-Laguette A."/>
            <person name="Yu F."/>
            <person name="Martin F.M."/>
        </authorList>
    </citation>
    <scope>NUCLEOTIDE SEQUENCE</scope>
    <source>
        <strain evidence="6">QP</strain>
    </source>
</reference>
<keyword evidence="7" id="KW-1185">Reference proteome</keyword>
<name>A0AAD4LE52_9AGAM</name>
<evidence type="ECO:0000256" key="2">
    <source>
        <dbReference type="ARBA" id="ARBA00023015"/>
    </source>
</evidence>
<organism evidence="6 7">
    <name type="scientific">Lactarius akahatsu</name>
    <dbReference type="NCBI Taxonomy" id="416441"/>
    <lineage>
        <taxon>Eukaryota</taxon>
        <taxon>Fungi</taxon>
        <taxon>Dikarya</taxon>
        <taxon>Basidiomycota</taxon>
        <taxon>Agaricomycotina</taxon>
        <taxon>Agaricomycetes</taxon>
        <taxon>Russulales</taxon>
        <taxon>Russulaceae</taxon>
        <taxon>Lactarius</taxon>
    </lineage>
</organism>
<accession>A0AAD4LE52</accession>
<keyword evidence="3" id="KW-0804">Transcription</keyword>
<comment type="subcellular location">
    <subcellularLocation>
        <location evidence="1">Nucleus</location>
    </subcellularLocation>
</comment>
<dbReference type="Pfam" id="PF10497">
    <property type="entry name" value="zf-4CXXC_R1"/>
    <property type="match status" value="1"/>
</dbReference>
<gene>
    <name evidence="6" type="ORF">EDB92DRAFT_1951500</name>
</gene>
<keyword evidence="4" id="KW-0539">Nucleus</keyword>
<evidence type="ECO:0000256" key="1">
    <source>
        <dbReference type="ARBA" id="ARBA00004123"/>
    </source>
</evidence>